<reference evidence="1" key="1">
    <citation type="submission" date="2021-02" db="EMBL/GenBank/DDBJ databases">
        <authorList>
            <person name="Nowell W R."/>
        </authorList>
    </citation>
    <scope>NUCLEOTIDE SEQUENCE</scope>
</reference>
<organism evidence="1 2">
    <name type="scientific">Rotaria magnacalcarata</name>
    <dbReference type="NCBI Taxonomy" id="392030"/>
    <lineage>
        <taxon>Eukaryota</taxon>
        <taxon>Metazoa</taxon>
        <taxon>Spiralia</taxon>
        <taxon>Gnathifera</taxon>
        <taxon>Rotifera</taxon>
        <taxon>Eurotatoria</taxon>
        <taxon>Bdelloidea</taxon>
        <taxon>Philodinida</taxon>
        <taxon>Philodinidae</taxon>
        <taxon>Rotaria</taxon>
    </lineage>
</organism>
<protein>
    <submittedName>
        <fullName evidence="1">Uncharacterized protein</fullName>
    </submittedName>
</protein>
<dbReference type="AlphaFoldDB" id="A0A8S3IZ47"/>
<feature type="non-terminal residue" evidence="1">
    <location>
        <position position="1"/>
    </location>
</feature>
<dbReference type="EMBL" id="CAJOBI010338617">
    <property type="protein sequence ID" value="CAF5209676.1"/>
    <property type="molecule type" value="Genomic_DNA"/>
</dbReference>
<comment type="caution">
    <text evidence="1">The sequence shown here is derived from an EMBL/GenBank/DDBJ whole genome shotgun (WGS) entry which is preliminary data.</text>
</comment>
<feature type="non-terminal residue" evidence="1">
    <location>
        <position position="225"/>
    </location>
</feature>
<gene>
    <name evidence="1" type="ORF">SMN809_LOCUS77947</name>
</gene>
<sequence length="225" mass="25555">SKLTIETFEHNASFVAQYSKYKSQLNSVIQKHIENHNIEETEEGNFIIINRNAFFRKFNDIENLVSSERQEQIDNKSQSENFIDQPISKQIGQSLIQLTSTTATEFAVFNNPAEKPLAIQRQDSTEISTDLQHINIAKAFTLKEHDLSSDIDNSSTATFEKQTDVDQLLIDENSDDESSDISTQQIINKATNTYEKGTELIIKKAIQSIMTGRSVIYTKTDLTQI</sequence>
<proteinExistence type="predicted"/>
<evidence type="ECO:0000313" key="2">
    <source>
        <dbReference type="Proteomes" id="UP000676336"/>
    </source>
</evidence>
<name>A0A8S3IZ47_9BILA</name>
<accession>A0A8S3IZ47</accession>
<evidence type="ECO:0000313" key="1">
    <source>
        <dbReference type="EMBL" id="CAF5209676.1"/>
    </source>
</evidence>
<dbReference type="Proteomes" id="UP000676336">
    <property type="component" value="Unassembled WGS sequence"/>
</dbReference>